<dbReference type="EMBL" id="JASFZW010000003">
    <property type="protein sequence ID" value="KAK2078906.1"/>
    <property type="molecule type" value="Genomic_DNA"/>
</dbReference>
<evidence type="ECO:0000313" key="2">
    <source>
        <dbReference type="EMBL" id="KAK2078906.1"/>
    </source>
</evidence>
<protein>
    <submittedName>
        <fullName evidence="2">Uncharacterized protein</fullName>
    </submittedName>
</protein>
<gene>
    <name evidence="2" type="ORF">QBZ16_002596</name>
</gene>
<feature type="compositionally biased region" description="Basic and acidic residues" evidence="1">
    <location>
        <begin position="180"/>
        <end position="193"/>
    </location>
</feature>
<feature type="region of interest" description="Disordered" evidence="1">
    <location>
        <begin position="1"/>
        <end position="109"/>
    </location>
</feature>
<dbReference type="PANTHER" id="PTHR35321">
    <property type="entry name" value="OS02G0753200 PROTEIN"/>
    <property type="match status" value="1"/>
</dbReference>
<keyword evidence="3" id="KW-1185">Reference proteome</keyword>
<reference evidence="2" key="1">
    <citation type="submission" date="2021-01" db="EMBL/GenBank/DDBJ databases">
        <authorList>
            <person name="Eckstrom K.M.E."/>
        </authorList>
    </citation>
    <scope>NUCLEOTIDE SEQUENCE</scope>
    <source>
        <strain evidence="2">UVCC 0001</strain>
    </source>
</reference>
<evidence type="ECO:0000256" key="1">
    <source>
        <dbReference type="SAM" id="MobiDB-lite"/>
    </source>
</evidence>
<feature type="region of interest" description="Disordered" evidence="1">
    <location>
        <begin position="164"/>
        <end position="193"/>
    </location>
</feature>
<sequence length="193" mass="20689">MPARKARGRKAAAAEPKPEESPAKASVSKPNDDEEEDLDALWNDGTDNAQQTILVEGYSSSASSSADESEEDEEERLWRANRPIAEASVRPAAATEAANGVNKRGQPRGEWDVSMMAAKLKPAPGEEGASKAVTRAAPVRYRDAGAGAQAGPSAAAIAMLDRKDKEKDKRLKGQSSHAAWKSEAEMVLRQQYD</sequence>
<name>A0AAD9II58_PROWI</name>
<proteinExistence type="predicted"/>
<comment type="caution">
    <text evidence="2">The sequence shown here is derived from an EMBL/GenBank/DDBJ whole genome shotgun (WGS) entry which is preliminary data.</text>
</comment>
<dbReference type="Proteomes" id="UP001255856">
    <property type="component" value="Unassembled WGS sequence"/>
</dbReference>
<dbReference type="PANTHER" id="PTHR35321:SF1">
    <property type="entry name" value="OS02G0753200 PROTEIN"/>
    <property type="match status" value="1"/>
</dbReference>
<dbReference type="AlphaFoldDB" id="A0AAD9II58"/>
<organism evidence="2 3">
    <name type="scientific">Prototheca wickerhamii</name>
    <dbReference type="NCBI Taxonomy" id="3111"/>
    <lineage>
        <taxon>Eukaryota</taxon>
        <taxon>Viridiplantae</taxon>
        <taxon>Chlorophyta</taxon>
        <taxon>core chlorophytes</taxon>
        <taxon>Trebouxiophyceae</taxon>
        <taxon>Chlorellales</taxon>
        <taxon>Chlorellaceae</taxon>
        <taxon>Prototheca</taxon>
    </lineage>
</organism>
<accession>A0AAD9II58</accession>
<dbReference type="InterPro" id="IPR040306">
    <property type="entry name" value="Os02g0753200-like"/>
</dbReference>
<evidence type="ECO:0000313" key="3">
    <source>
        <dbReference type="Proteomes" id="UP001255856"/>
    </source>
</evidence>
<feature type="compositionally biased region" description="Basic residues" evidence="1">
    <location>
        <begin position="1"/>
        <end position="10"/>
    </location>
</feature>